<proteinExistence type="predicted"/>
<dbReference type="AlphaFoldDB" id="A0A2P8HTD7"/>
<reference evidence="1 2" key="1">
    <citation type="submission" date="2018-03" db="EMBL/GenBank/DDBJ databases">
        <title>Genomic Encyclopedia of Archaeal and Bacterial Type Strains, Phase II (KMG-II): from individual species to whole genera.</title>
        <authorList>
            <person name="Goeker M."/>
        </authorList>
    </citation>
    <scope>NUCLEOTIDE SEQUENCE [LARGE SCALE GENOMIC DNA]</scope>
    <source>
        <strain evidence="1 2">DSM 24859</strain>
    </source>
</reference>
<dbReference type="EMBL" id="PYAW01000001">
    <property type="protein sequence ID" value="PSL49468.1"/>
    <property type="molecule type" value="Genomic_DNA"/>
</dbReference>
<dbReference type="OrthoDB" id="676663at2"/>
<accession>A0A2P8HTD7</accession>
<protein>
    <submittedName>
        <fullName evidence="1">Uncharacterized protein</fullName>
    </submittedName>
</protein>
<evidence type="ECO:0000313" key="2">
    <source>
        <dbReference type="Proteomes" id="UP000240971"/>
    </source>
</evidence>
<gene>
    <name evidence="1" type="ORF">CLV51_101801</name>
</gene>
<dbReference type="RefSeq" id="WP_106526699.1">
    <property type="nucleotide sequence ID" value="NZ_PYAW01000001.1"/>
</dbReference>
<evidence type="ECO:0000313" key="1">
    <source>
        <dbReference type="EMBL" id="PSL49468.1"/>
    </source>
</evidence>
<sequence>MELKLSRYIVEVTIPQFESEPTADRLLYSTRSGKTIRLSRRYLDILYTANFTLLPDKLFSLLFDNEILIPAEEEEKEALLTRNLLALEDVTGNSATLLVPVKTTPDNNFFDAVMVQLNSVLATISTNNIKGFKYTIRLLMVIQHSVTDLDWLLLLDTRLREIKSPVKTTFTLNMLYATGGYNNLVIPPLQALTVNRLFFVFNEEKYNNLQHSTADIDIIQRDLLTGQGHPGLRVQMVFNVTDKSWNNWSGQFIHAISASARHQKVVIEFAMDKPVSEMKELEKELIYFLSDCRIKCKWLPRPYHLCFVPALQQEDLSPLSVNQSGIQLINTDLNLDGKELLQIIRYLSATTYHPCNQQLPLHEQFPDTYSVSNIQERILVTAGIPLRRQQLETL</sequence>
<organism evidence="1 2">
    <name type="scientific">Chitinophaga niastensis</name>
    <dbReference type="NCBI Taxonomy" id="536980"/>
    <lineage>
        <taxon>Bacteria</taxon>
        <taxon>Pseudomonadati</taxon>
        <taxon>Bacteroidota</taxon>
        <taxon>Chitinophagia</taxon>
        <taxon>Chitinophagales</taxon>
        <taxon>Chitinophagaceae</taxon>
        <taxon>Chitinophaga</taxon>
    </lineage>
</organism>
<keyword evidence="2" id="KW-1185">Reference proteome</keyword>
<comment type="caution">
    <text evidence="1">The sequence shown here is derived from an EMBL/GenBank/DDBJ whole genome shotgun (WGS) entry which is preliminary data.</text>
</comment>
<dbReference type="Proteomes" id="UP000240971">
    <property type="component" value="Unassembled WGS sequence"/>
</dbReference>
<name>A0A2P8HTD7_CHINA</name>